<evidence type="ECO:0000256" key="4">
    <source>
        <dbReference type="ARBA" id="ARBA00022679"/>
    </source>
</evidence>
<keyword evidence="7" id="KW-0067">ATP-binding</keyword>
<evidence type="ECO:0000313" key="12">
    <source>
        <dbReference type="Proteomes" id="UP001354989"/>
    </source>
</evidence>
<evidence type="ECO:0000259" key="9">
    <source>
        <dbReference type="PROSITE" id="PS50109"/>
    </source>
</evidence>
<dbReference type="SMART" id="SM00086">
    <property type="entry name" value="PAC"/>
    <property type="match status" value="1"/>
</dbReference>
<evidence type="ECO:0000256" key="2">
    <source>
        <dbReference type="ARBA" id="ARBA00012438"/>
    </source>
</evidence>
<dbReference type="InterPro" id="IPR001610">
    <property type="entry name" value="PAC"/>
</dbReference>
<dbReference type="Pfam" id="PF02518">
    <property type="entry name" value="HATPase_c"/>
    <property type="match status" value="1"/>
</dbReference>
<keyword evidence="12" id="KW-1185">Reference proteome</keyword>
<dbReference type="PROSITE" id="PS50113">
    <property type="entry name" value="PAC"/>
    <property type="match status" value="1"/>
</dbReference>
<dbReference type="EMBL" id="AP025293">
    <property type="protein sequence ID" value="BDD00916.1"/>
    <property type="molecule type" value="Genomic_DNA"/>
</dbReference>
<keyword evidence="6" id="KW-0418">Kinase</keyword>
<dbReference type="Pfam" id="PF08448">
    <property type="entry name" value="PAS_4"/>
    <property type="match status" value="1"/>
</dbReference>
<sequence length="474" mass="54372">METKKLLNAILDSSMHPIIHYNACRNGAGEIVDFEYGFVNEIARELLISRWVPLPIEGKRLLTYFPEVKNSALTKAFRRVIKTGKAEEIEYLHHAAVGSEHWYLISIVKHDDGITCTLQDVSKLKSTLFELDHKNRKYHRLFEQSMEPVFVMDEHYMVVDSNNVFDRMFGDLCDEQIDRLFCNEEDWQFVSAKLKKKRLLKEFEADLKSRRGKKVEALINISPVFDEGSETYEYLGVVRDLSARKQADREIMMAEKLSMTGKIARTIAHEVRNPLTNLSLALEQLKDEVGEGVEDADLYFDIIDRNAKRIGALISDLLNSSKPKALILKSGNMNEVLEHVANLVADRMRLQDIKLNMQLKSPLPEYEMDAEQLHTAFLNIIVNAMEAVAEKRGVIFIKTRKFKKHLEVIVEDNGKGIPAEELQEMFEPYFTRKREGTGLGLTTVQNIIRSHDGKIRVESKVGIGTKFIVSFPLR</sequence>
<dbReference type="InterPro" id="IPR005467">
    <property type="entry name" value="His_kinase_dom"/>
</dbReference>
<reference evidence="11 12" key="1">
    <citation type="submission" date="2021-12" db="EMBL/GenBank/DDBJ databases">
        <title>Genome sequencing of bacteria with rrn-lacking chromosome and rrn-plasmid.</title>
        <authorList>
            <person name="Anda M."/>
            <person name="Iwasaki W."/>
        </authorList>
    </citation>
    <scope>NUCLEOTIDE SEQUENCE [LARGE SCALE GENOMIC DNA]</scope>
    <source>
        <strain evidence="11 12">NBRC 101262</strain>
        <plasmid evidence="11 12">pPP1</plasmid>
    </source>
</reference>
<accession>A0ABM7VIV1</accession>
<dbReference type="PANTHER" id="PTHR43065:SF10">
    <property type="entry name" value="PEROXIDE STRESS-ACTIVATED HISTIDINE KINASE MAK3"/>
    <property type="match status" value="1"/>
</dbReference>
<dbReference type="InterPro" id="IPR036097">
    <property type="entry name" value="HisK_dim/P_sf"/>
</dbReference>
<dbReference type="InterPro" id="IPR036890">
    <property type="entry name" value="HATPase_C_sf"/>
</dbReference>
<dbReference type="InterPro" id="IPR003661">
    <property type="entry name" value="HisK_dim/P_dom"/>
</dbReference>
<dbReference type="InterPro" id="IPR003594">
    <property type="entry name" value="HATPase_dom"/>
</dbReference>
<dbReference type="InterPro" id="IPR000014">
    <property type="entry name" value="PAS"/>
</dbReference>
<evidence type="ECO:0000259" key="10">
    <source>
        <dbReference type="PROSITE" id="PS50113"/>
    </source>
</evidence>
<keyword evidence="4" id="KW-0808">Transferase</keyword>
<dbReference type="PROSITE" id="PS50109">
    <property type="entry name" value="HIS_KIN"/>
    <property type="match status" value="1"/>
</dbReference>
<dbReference type="SMART" id="SM00388">
    <property type="entry name" value="HisKA"/>
    <property type="match status" value="1"/>
</dbReference>
<evidence type="ECO:0000256" key="3">
    <source>
        <dbReference type="ARBA" id="ARBA00022553"/>
    </source>
</evidence>
<dbReference type="PANTHER" id="PTHR43065">
    <property type="entry name" value="SENSOR HISTIDINE KINASE"/>
    <property type="match status" value="1"/>
</dbReference>
<name>A0ABM7VIV1_9BACT</name>
<geneLocation type="plasmid" evidence="11 12">
    <name>pPP1</name>
</geneLocation>
<evidence type="ECO:0000256" key="7">
    <source>
        <dbReference type="ARBA" id="ARBA00022840"/>
    </source>
</evidence>
<dbReference type="InterPro" id="IPR035965">
    <property type="entry name" value="PAS-like_dom_sf"/>
</dbReference>
<feature type="domain" description="PAC" evidence="10">
    <location>
        <begin position="201"/>
        <end position="253"/>
    </location>
</feature>
<dbReference type="EC" id="2.7.13.3" evidence="2"/>
<evidence type="ECO:0000256" key="1">
    <source>
        <dbReference type="ARBA" id="ARBA00000085"/>
    </source>
</evidence>
<dbReference type="SUPFAM" id="SSF55874">
    <property type="entry name" value="ATPase domain of HSP90 chaperone/DNA topoisomerase II/histidine kinase"/>
    <property type="match status" value="1"/>
</dbReference>
<dbReference type="NCBIfam" id="TIGR00229">
    <property type="entry name" value="sensory_box"/>
    <property type="match status" value="1"/>
</dbReference>
<evidence type="ECO:0000256" key="6">
    <source>
        <dbReference type="ARBA" id="ARBA00022777"/>
    </source>
</evidence>
<dbReference type="Gene3D" id="1.10.287.130">
    <property type="match status" value="1"/>
</dbReference>
<dbReference type="RefSeq" id="WP_338398151.1">
    <property type="nucleotide sequence ID" value="NZ_AP025293.1"/>
</dbReference>
<dbReference type="Gene3D" id="3.30.450.20">
    <property type="entry name" value="PAS domain"/>
    <property type="match status" value="2"/>
</dbReference>
<evidence type="ECO:0000313" key="11">
    <source>
        <dbReference type="EMBL" id="BDD00916.1"/>
    </source>
</evidence>
<keyword evidence="8" id="KW-0902">Two-component regulatory system</keyword>
<dbReference type="SMART" id="SM00387">
    <property type="entry name" value="HATPase_c"/>
    <property type="match status" value="1"/>
</dbReference>
<keyword evidence="11" id="KW-0614">Plasmid</keyword>
<dbReference type="Pfam" id="PF13426">
    <property type="entry name" value="PAS_9"/>
    <property type="match status" value="1"/>
</dbReference>
<protein>
    <recommendedName>
        <fullName evidence="2">histidine kinase</fullName>
        <ecNumber evidence="2">2.7.13.3</ecNumber>
    </recommendedName>
</protein>
<dbReference type="SUPFAM" id="SSF55785">
    <property type="entry name" value="PYP-like sensor domain (PAS domain)"/>
    <property type="match status" value="2"/>
</dbReference>
<evidence type="ECO:0000256" key="8">
    <source>
        <dbReference type="ARBA" id="ARBA00023012"/>
    </source>
</evidence>
<keyword evidence="5" id="KW-0547">Nucleotide-binding</keyword>
<dbReference type="SUPFAM" id="SSF47384">
    <property type="entry name" value="Homodimeric domain of signal transducing histidine kinase"/>
    <property type="match status" value="1"/>
</dbReference>
<dbReference type="InterPro" id="IPR004358">
    <property type="entry name" value="Sig_transdc_His_kin-like_C"/>
</dbReference>
<dbReference type="InterPro" id="IPR013656">
    <property type="entry name" value="PAS_4"/>
</dbReference>
<dbReference type="Proteomes" id="UP001354989">
    <property type="component" value="Plasmid pPP1"/>
</dbReference>
<feature type="domain" description="Histidine kinase" evidence="9">
    <location>
        <begin position="266"/>
        <end position="474"/>
    </location>
</feature>
<organism evidence="11 12">
    <name type="scientific">Persicobacter psychrovividus</name>
    <dbReference type="NCBI Taxonomy" id="387638"/>
    <lineage>
        <taxon>Bacteria</taxon>
        <taxon>Pseudomonadati</taxon>
        <taxon>Bacteroidota</taxon>
        <taxon>Cytophagia</taxon>
        <taxon>Cytophagales</taxon>
        <taxon>Persicobacteraceae</taxon>
        <taxon>Persicobacter</taxon>
    </lineage>
</organism>
<keyword evidence="3" id="KW-0597">Phosphoprotein</keyword>
<evidence type="ECO:0000256" key="5">
    <source>
        <dbReference type="ARBA" id="ARBA00022741"/>
    </source>
</evidence>
<comment type="catalytic activity">
    <reaction evidence="1">
        <text>ATP + protein L-histidine = ADP + protein N-phospho-L-histidine.</text>
        <dbReference type="EC" id="2.7.13.3"/>
    </reaction>
</comment>
<dbReference type="Gene3D" id="3.30.565.10">
    <property type="entry name" value="Histidine kinase-like ATPase, C-terminal domain"/>
    <property type="match status" value="1"/>
</dbReference>
<dbReference type="InterPro" id="IPR000700">
    <property type="entry name" value="PAS-assoc_C"/>
</dbReference>
<dbReference type="Pfam" id="PF00512">
    <property type="entry name" value="HisKA"/>
    <property type="match status" value="1"/>
</dbReference>
<gene>
    <name evidence="11" type="ORF">PEPS_31960</name>
</gene>
<dbReference type="CDD" id="cd00082">
    <property type="entry name" value="HisKA"/>
    <property type="match status" value="1"/>
</dbReference>
<dbReference type="PRINTS" id="PR00344">
    <property type="entry name" value="BCTRLSENSOR"/>
</dbReference>
<proteinExistence type="predicted"/>